<evidence type="ECO:0000256" key="1">
    <source>
        <dbReference type="SAM" id="MobiDB-lite"/>
    </source>
</evidence>
<proteinExistence type="predicted"/>
<keyword evidence="5" id="KW-1185">Reference proteome</keyword>
<dbReference type="AlphaFoldDB" id="A0A017TDI8"/>
<dbReference type="RefSeq" id="WP_044238767.1">
    <property type="nucleotide sequence ID" value="NZ_ASRX01000013.1"/>
</dbReference>
<dbReference type="OrthoDB" id="3238663at2"/>
<keyword evidence="3" id="KW-0732">Signal</keyword>
<keyword evidence="2" id="KW-0472">Membrane</keyword>
<keyword evidence="2" id="KW-0812">Transmembrane</keyword>
<name>A0A017TDI8_9BACT</name>
<feature type="chain" id="PRO_5001500218" description="Polymer-forming cytoskeletal protein" evidence="3">
    <location>
        <begin position="25"/>
        <end position="337"/>
    </location>
</feature>
<feature type="transmembrane region" description="Helical" evidence="2">
    <location>
        <begin position="216"/>
        <end position="239"/>
    </location>
</feature>
<dbReference type="EMBL" id="ASRX01000013">
    <property type="protein sequence ID" value="EYF06977.1"/>
    <property type="molecule type" value="Genomic_DNA"/>
</dbReference>
<evidence type="ECO:0000313" key="5">
    <source>
        <dbReference type="Proteomes" id="UP000019678"/>
    </source>
</evidence>
<feature type="region of interest" description="Disordered" evidence="1">
    <location>
        <begin position="42"/>
        <end position="67"/>
    </location>
</feature>
<sequence length="337" mass="33774">MVRWNALALLALLTSLCLPFPAGAQPPATTDTTAVPVAPTEAATPEAGAKGPSARSEAAPTPDARADGSDLLFRMGATAEVDAGKRVGQVITLGCDARVDGVVSDDLLVIGGDASVTGEVTGNVTIVGGRLDLGPGARVGNVTLVQSELTLVPGAAISGQVTKSSGPVWGWGVGWFFWLSVSAFVVACGLLFAAVGGRQLASAASMLSARPGGAGVAALALWIGLPALGTLALFSVVGIPIGVALLLFALPVLWFLGYLVAGVGVGVLIVGWRGAPRPVDHPYAAAALGLLVLQLVSFIPWIGTLLALAAGLWGAGALVLRSVRMMQGRPPEAAAAT</sequence>
<feature type="transmembrane region" description="Helical" evidence="2">
    <location>
        <begin position="168"/>
        <end position="195"/>
    </location>
</feature>
<comment type="caution">
    <text evidence="4">The sequence shown here is derived from an EMBL/GenBank/DDBJ whole genome shotgun (WGS) entry which is preliminary data.</text>
</comment>
<dbReference type="Proteomes" id="UP000019678">
    <property type="component" value="Unassembled WGS sequence"/>
</dbReference>
<feature type="transmembrane region" description="Helical" evidence="2">
    <location>
        <begin position="245"/>
        <end position="270"/>
    </location>
</feature>
<feature type="signal peptide" evidence="3">
    <location>
        <begin position="1"/>
        <end position="24"/>
    </location>
</feature>
<evidence type="ECO:0000313" key="4">
    <source>
        <dbReference type="EMBL" id="EYF06977.1"/>
    </source>
</evidence>
<keyword evidence="2" id="KW-1133">Transmembrane helix</keyword>
<evidence type="ECO:0000256" key="3">
    <source>
        <dbReference type="SAM" id="SignalP"/>
    </source>
</evidence>
<dbReference type="STRING" id="1192034.CAP_1236"/>
<gene>
    <name evidence="4" type="ORF">CAP_1236</name>
</gene>
<evidence type="ECO:0008006" key="6">
    <source>
        <dbReference type="Google" id="ProtNLM"/>
    </source>
</evidence>
<reference evidence="4 5" key="1">
    <citation type="submission" date="2013-05" db="EMBL/GenBank/DDBJ databases">
        <title>Genome assembly of Chondromyces apiculatus DSM 436.</title>
        <authorList>
            <person name="Sharma G."/>
            <person name="Khatri I."/>
            <person name="Kaur C."/>
            <person name="Mayilraj S."/>
            <person name="Subramanian S."/>
        </authorList>
    </citation>
    <scope>NUCLEOTIDE SEQUENCE [LARGE SCALE GENOMIC DNA]</scope>
    <source>
        <strain evidence="4 5">DSM 436</strain>
    </source>
</reference>
<feature type="transmembrane region" description="Helical" evidence="2">
    <location>
        <begin position="305"/>
        <end position="323"/>
    </location>
</feature>
<protein>
    <recommendedName>
        <fullName evidence="6">Polymer-forming cytoskeletal protein</fullName>
    </recommendedName>
</protein>
<accession>A0A017TDI8</accession>
<evidence type="ECO:0000256" key="2">
    <source>
        <dbReference type="SAM" id="Phobius"/>
    </source>
</evidence>
<organism evidence="4 5">
    <name type="scientific">Chondromyces apiculatus DSM 436</name>
    <dbReference type="NCBI Taxonomy" id="1192034"/>
    <lineage>
        <taxon>Bacteria</taxon>
        <taxon>Pseudomonadati</taxon>
        <taxon>Myxococcota</taxon>
        <taxon>Polyangia</taxon>
        <taxon>Polyangiales</taxon>
        <taxon>Polyangiaceae</taxon>
        <taxon>Chondromyces</taxon>
    </lineage>
</organism>